<dbReference type="OMA" id="MFHASEV"/>
<proteinExistence type="inferred from homology"/>
<dbReference type="Pfam" id="PF08613">
    <property type="entry name" value="Cyclin"/>
    <property type="match status" value="1"/>
</dbReference>
<dbReference type="SMART" id="SM00385">
    <property type="entry name" value="CYCLIN"/>
    <property type="match status" value="1"/>
</dbReference>
<keyword evidence="2" id="KW-0132">Cell division</keyword>
<keyword evidence="4" id="KW-0131">Cell cycle</keyword>
<organism evidence="7 8">
    <name type="scientific">Manihot esculenta</name>
    <name type="common">Cassava</name>
    <name type="synonym">Jatropha manihot</name>
    <dbReference type="NCBI Taxonomy" id="3983"/>
    <lineage>
        <taxon>Eukaryota</taxon>
        <taxon>Viridiplantae</taxon>
        <taxon>Streptophyta</taxon>
        <taxon>Embryophyta</taxon>
        <taxon>Tracheophyta</taxon>
        <taxon>Spermatophyta</taxon>
        <taxon>Magnoliopsida</taxon>
        <taxon>eudicotyledons</taxon>
        <taxon>Gunneridae</taxon>
        <taxon>Pentapetalae</taxon>
        <taxon>rosids</taxon>
        <taxon>fabids</taxon>
        <taxon>Malpighiales</taxon>
        <taxon>Euphorbiaceae</taxon>
        <taxon>Crotonoideae</taxon>
        <taxon>Manihoteae</taxon>
        <taxon>Manihot</taxon>
    </lineage>
</organism>
<feature type="domain" description="Cyclin-like" evidence="6">
    <location>
        <begin position="68"/>
        <end position="152"/>
    </location>
</feature>
<dbReference type="InterPro" id="IPR036915">
    <property type="entry name" value="Cyclin-like_sf"/>
</dbReference>
<keyword evidence="8" id="KW-1185">Reference proteome</keyword>
<evidence type="ECO:0000256" key="1">
    <source>
        <dbReference type="ARBA" id="ARBA00007215"/>
    </source>
</evidence>
<name>A0A2C9VGX4_MANES</name>
<comment type="similarity">
    <text evidence="1">Belongs to the cyclin family. Cyclin U/P subfamily.</text>
</comment>
<dbReference type="EMBL" id="CM004394">
    <property type="protein sequence ID" value="OAY44083.1"/>
    <property type="molecule type" value="Genomic_DNA"/>
</dbReference>
<gene>
    <name evidence="7" type="ORF">MANES_08G121100v8</name>
</gene>
<protein>
    <recommendedName>
        <fullName evidence="5">Cyclin</fullName>
    </recommendedName>
</protein>
<dbReference type="STRING" id="3983.A0A2C9VGX4"/>
<dbReference type="PIRSF" id="PIRSF027110">
    <property type="entry name" value="PREG"/>
    <property type="match status" value="1"/>
</dbReference>
<sequence>MSESEIYSSLGLYESRGRVSGIPRVLVLLASVLERCIQKNERFLDGSRKKDVVTVFHGSRSPSLSIRLYIERIFKYSKCSNSCFVVAYIYMERFLHQMDACLTSFNVHRLLITSIMVAAKFLDDECYNNAYYAKIGGVSTAEMNRMEMKLLFNLDFRVQVTVEGFRNYCVKLERECGGEYQIERPILASVPKGEWQNRSDTQNTSTFAAYRHRPI</sequence>
<evidence type="ECO:0000313" key="8">
    <source>
        <dbReference type="Proteomes" id="UP000091857"/>
    </source>
</evidence>
<evidence type="ECO:0000313" key="7">
    <source>
        <dbReference type="EMBL" id="OAY44083.1"/>
    </source>
</evidence>
<dbReference type="GO" id="GO:0051301">
    <property type="term" value="P:cell division"/>
    <property type="evidence" value="ECO:0007669"/>
    <property type="project" value="UniProtKB-UniRule"/>
</dbReference>
<dbReference type="InterPro" id="IPR013763">
    <property type="entry name" value="Cyclin-like_dom"/>
</dbReference>
<dbReference type="SUPFAM" id="SSF47954">
    <property type="entry name" value="Cyclin-like"/>
    <property type="match status" value="1"/>
</dbReference>
<dbReference type="InterPro" id="IPR013922">
    <property type="entry name" value="Cyclin_PHO80-like"/>
</dbReference>
<accession>A0A2C9VGX4</accession>
<dbReference type="InterPro" id="IPR012389">
    <property type="entry name" value="Cyclin_P/U"/>
</dbReference>
<evidence type="ECO:0000256" key="5">
    <source>
        <dbReference type="PIRNR" id="PIRNR027110"/>
    </source>
</evidence>
<dbReference type="Gene3D" id="1.10.472.10">
    <property type="entry name" value="Cyclin-like"/>
    <property type="match status" value="1"/>
</dbReference>
<keyword evidence="3 5" id="KW-0195">Cyclin</keyword>
<evidence type="ECO:0000259" key="6">
    <source>
        <dbReference type="SMART" id="SM00385"/>
    </source>
</evidence>
<dbReference type="Proteomes" id="UP000091857">
    <property type="component" value="Chromosome 8"/>
</dbReference>
<dbReference type="AlphaFoldDB" id="A0A2C9VGX4"/>
<dbReference type="PANTHER" id="PTHR15615:SF80">
    <property type="entry name" value="CYCLIN"/>
    <property type="match status" value="1"/>
</dbReference>
<reference evidence="8" key="1">
    <citation type="journal article" date="2016" name="Nat. Biotechnol.">
        <title>Sequencing wild and cultivated cassava and related species reveals extensive interspecific hybridization and genetic diversity.</title>
        <authorList>
            <person name="Bredeson J.V."/>
            <person name="Lyons J.B."/>
            <person name="Prochnik S.E."/>
            <person name="Wu G.A."/>
            <person name="Ha C.M."/>
            <person name="Edsinger-Gonzales E."/>
            <person name="Grimwood J."/>
            <person name="Schmutz J."/>
            <person name="Rabbi I.Y."/>
            <person name="Egesi C."/>
            <person name="Nauluvula P."/>
            <person name="Lebot V."/>
            <person name="Ndunguru J."/>
            <person name="Mkamilo G."/>
            <person name="Bart R.S."/>
            <person name="Setter T.L."/>
            <person name="Gleadow R.M."/>
            <person name="Kulakow P."/>
            <person name="Ferguson M.E."/>
            <person name="Rounsley S."/>
            <person name="Rokhsar D.S."/>
        </authorList>
    </citation>
    <scope>NUCLEOTIDE SEQUENCE [LARGE SCALE GENOMIC DNA]</scope>
    <source>
        <strain evidence="8">cv. AM560-2</strain>
    </source>
</reference>
<evidence type="ECO:0000256" key="3">
    <source>
        <dbReference type="ARBA" id="ARBA00023127"/>
    </source>
</evidence>
<comment type="caution">
    <text evidence="7">The sequence shown here is derived from an EMBL/GenBank/DDBJ whole genome shotgun (WGS) entry which is preliminary data.</text>
</comment>
<dbReference type="OrthoDB" id="337735at2759"/>
<evidence type="ECO:0000256" key="2">
    <source>
        <dbReference type="ARBA" id="ARBA00022618"/>
    </source>
</evidence>
<dbReference type="Gramene" id="Manes.08G121100.1.v8.1">
    <property type="protein sequence ID" value="Manes.08G121100.1.v8.1.CDS"/>
    <property type="gene ID" value="Manes.08G121100.v8.1"/>
</dbReference>
<evidence type="ECO:0000256" key="4">
    <source>
        <dbReference type="ARBA" id="ARBA00023306"/>
    </source>
</evidence>
<dbReference type="PANTHER" id="PTHR15615">
    <property type="match status" value="1"/>
</dbReference>
<dbReference type="GO" id="GO:0019901">
    <property type="term" value="F:protein kinase binding"/>
    <property type="evidence" value="ECO:0007669"/>
    <property type="project" value="UniProtKB-UniRule"/>
</dbReference>